<dbReference type="NCBIfam" id="TIGR01509">
    <property type="entry name" value="HAD-SF-IA-v3"/>
    <property type="match status" value="1"/>
</dbReference>
<dbReference type="InterPro" id="IPR006439">
    <property type="entry name" value="HAD-SF_hydro_IA"/>
</dbReference>
<organism evidence="1 2">
    <name type="scientific">Cyanobium gracile UHCC 0139</name>
    <dbReference type="NCBI Taxonomy" id="3110308"/>
    <lineage>
        <taxon>Bacteria</taxon>
        <taxon>Bacillati</taxon>
        <taxon>Cyanobacteriota</taxon>
        <taxon>Cyanophyceae</taxon>
        <taxon>Synechococcales</taxon>
        <taxon>Prochlorococcaceae</taxon>
        <taxon>Cyanobium</taxon>
    </lineage>
</organism>
<accession>A0ABU5RRQ7</accession>
<dbReference type="SFLD" id="SFLDG01129">
    <property type="entry name" value="C1.5:_HAD__Beta-PGM__Phosphata"/>
    <property type="match status" value="1"/>
</dbReference>
<name>A0ABU5RRQ7_9CYAN</name>
<reference evidence="1 2" key="1">
    <citation type="submission" date="2023-12" db="EMBL/GenBank/DDBJ databases">
        <title>Baltic Sea Cyanobacteria.</title>
        <authorList>
            <person name="Delbaje E."/>
            <person name="Fewer D.P."/>
            <person name="Shishido T.K."/>
        </authorList>
    </citation>
    <scope>NUCLEOTIDE SEQUENCE [LARGE SCALE GENOMIC DNA]</scope>
    <source>
        <strain evidence="1 2">UHCC 0139</strain>
    </source>
</reference>
<protein>
    <submittedName>
        <fullName evidence="1">HAD family phosphatase</fullName>
    </submittedName>
</protein>
<dbReference type="Gene3D" id="1.10.150.240">
    <property type="entry name" value="Putative phosphatase, domain 2"/>
    <property type="match status" value="1"/>
</dbReference>
<dbReference type="Proteomes" id="UP001304461">
    <property type="component" value="Unassembled WGS sequence"/>
</dbReference>
<dbReference type="EMBL" id="JAYGHX010000002">
    <property type="protein sequence ID" value="MEA5390430.1"/>
    <property type="molecule type" value="Genomic_DNA"/>
</dbReference>
<dbReference type="Gene3D" id="3.40.50.1000">
    <property type="entry name" value="HAD superfamily/HAD-like"/>
    <property type="match status" value="1"/>
</dbReference>
<dbReference type="PANTHER" id="PTHR18901:SF38">
    <property type="entry name" value="PSEUDOURIDINE-5'-PHOSPHATASE"/>
    <property type="match status" value="1"/>
</dbReference>
<dbReference type="RefSeq" id="WP_323304533.1">
    <property type="nucleotide sequence ID" value="NZ_JAYGHX010000002.1"/>
</dbReference>
<dbReference type="InterPro" id="IPR023198">
    <property type="entry name" value="PGP-like_dom2"/>
</dbReference>
<proteinExistence type="predicted"/>
<dbReference type="InterPro" id="IPR023214">
    <property type="entry name" value="HAD_sf"/>
</dbReference>
<evidence type="ECO:0000313" key="2">
    <source>
        <dbReference type="Proteomes" id="UP001304461"/>
    </source>
</evidence>
<dbReference type="PANTHER" id="PTHR18901">
    <property type="entry name" value="2-DEOXYGLUCOSE-6-PHOSPHATE PHOSPHATASE 2"/>
    <property type="match status" value="1"/>
</dbReference>
<dbReference type="SFLD" id="SFLDS00003">
    <property type="entry name" value="Haloacid_Dehalogenase"/>
    <property type="match status" value="1"/>
</dbReference>
<comment type="caution">
    <text evidence="1">The sequence shown here is derived from an EMBL/GenBank/DDBJ whole genome shotgun (WGS) entry which is preliminary data.</text>
</comment>
<dbReference type="InterPro" id="IPR036412">
    <property type="entry name" value="HAD-like_sf"/>
</dbReference>
<gene>
    <name evidence="1" type="ORF">VB738_04050</name>
</gene>
<dbReference type="SUPFAM" id="SSF56784">
    <property type="entry name" value="HAD-like"/>
    <property type="match status" value="1"/>
</dbReference>
<dbReference type="Pfam" id="PF00702">
    <property type="entry name" value="Hydrolase"/>
    <property type="match status" value="1"/>
</dbReference>
<evidence type="ECO:0000313" key="1">
    <source>
        <dbReference type="EMBL" id="MEA5390430.1"/>
    </source>
</evidence>
<sequence>MPQRPAACLFDLDGLLLDTEPAHARAWQAASSSFGRPLDDAELFSLRGRRRRDCASRVRQWIAAAGGPQLSEEELLAVRQPIAEALLATAPAMPGAEALVRRCRALGIPMALATSSARPAVAIKVAPHPWMALINERVHGDDPELGDGKPAPDAFLLAARRLGVAPNACWAFEDSSAGVTAALGAGCRVHVLLPPGVNCRTYPQGVVCLNSLEEVRLDP</sequence>
<keyword evidence="2" id="KW-1185">Reference proteome</keyword>